<reference evidence="2 4" key="1">
    <citation type="submission" date="2012-10" db="EMBL/GenBank/DDBJ databases">
        <title>Genome assembly of Amycolatopsis azurea DSM 43854.</title>
        <authorList>
            <person name="Khatri I."/>
            <person name="Kaur I."/>
            <person name="Subramanian S."/>
            <person name="Mayilraj S."/>
        </authorList>
    </citation>
    <scope>NUCLEOTIDE SEQUENCE [LARGE SCALE GENOMIC DNA]</scope>
    <source>
        <strain evidence="2 4">DSM 43854</strain>
    </source>
</reference>
<gene>
    <name evidence="3" type="ORF">B0293_23885</name>
    <name evidence="2" type="ORF">C791_7937</name>
</gene>
<organism evidence="2 4">
    <name type="scientific">Amycolatopsis azurea DSM 43854</name>
    <dbReference type="NCBI Taxonomy" id="1238180"/>
    <lineage>
        <taxon>Bacteria</taxon>
        <taxon>Bacillati</taxon>
        <taxon>Actinomycetota</taxon>
        <taxon>Actinomycetes</taxon>
        <taxon>Pseudonocardiales</taxon>
        <taxon>Pseudonocardiaceae</taxon>
        <taxon>Amycolatopsis</taxon>
    </lineage>
</organism>
<dbReference type="GO" id="GO:0003677">
    <property type="term" value="F:DNA binding"/>
    <property type="evidence" value="ECO:0007669"/>
    <property type="project" value="UniProtKB-KW"/>
</dbReference>
<evidence type="ECO:0000313" key="2">
    <source>
        <dbReference type="EMBL" id="EMD22937.1"/>
    </source>
</evidence>
<evidence type="ECO:0000313" key="4">
    <source>
        <dbReference type="Proteomes" id="UP000014137"/>
    </source>
</evidence>
<dbReference type="PATRIC" id="fig|1238180.3.peg.7411"/>
<evidence type="ECO:0000259" key="1">
    <source>
        <dbReference type="Pfam" id="PF19054"/>
    </source>
</evidence>
<comment type="caution">
    <text evidence="2">The sequence shown here is derived from an EMBL/GenBank/DDBJ whole genome shotgun (WGS) entry which is preliminary data.</text>
</comment>
<dbReference type="EMBL" id="ANMG01000085">
    <property type="protein sequence ID" value="EMD22937.1"/>
    <property type="molecule type" value="Genomic_DNA"/>
</dbReference>
<proteinExistence type="predicted"/>
<dbReference type="Proteomes" id="UP000014137">
    <property type="component" value="Unassembled WGS sequence"/>
</dbReference>
<dbReference type="InterPro" id="IPR001387">
    <property type="entry name" value="Cro/C1-type_HTH"/>
</dbReference>
<dbReference type="Pfam" id="PF19054">
    <property type="entry name" value="DUF5753"/>
    <property type="match status" value="1"/>
</dbReference>
<dbReference type="InterPro" id="IPR043917">
    <property type="entry name" value="DUF5753"/>
</dbReference>
<reference evidence="3 5" key="2">
    <citation type="submission" date="2017-02" db="EMBL/GenBank/DDBJ databases">
        <title>Amycolatopsis azurea DSM 43854 draft genome.</title>
        <authorList>
            <person name="Mayilraj S."/>
        </authorList>
    </citation>
    <scope>NUCLEOTIDE SEQUENCE [LARGE SCALE GENOMIC DNA]</scope>
    <source>
        <strain evidence="3 5">DSM 43854</strain>
    </source>
</reference>
<dbReference type="CDD" id="cd00093">
    <property type="entry name" value="HTH_XRE"/>
    <property type="match status" value="1"/>
</dbReference>
<protein>
    <submittedName>
        <fullName evidence="2">Putative DNA-binding protein</fullName>
    </submittedName>
    <submittedName>
        <fullName evidence="3">Transcriptional regulator</fullName>
    </submittedName>
</protein>
<dbReference type="AlphaFoldDB" id="M2QA70"/>
<dbReference type="EMBL" id="MUXN01000017">
    <property type="protein sequence ID" value="OOC04299.1"/>
    <property type="molecule type" value="Genomic_DNA"/>
</dbReference>
<sequence>MAASSFEKRREAFGERLRGLRADAGFVTGKDFARALGWNAPKVSKIENGRQTASAEDLDAWLTAASAAPDDVEQLRAMLTGIHEAYITWKDRVRAGHRARQEESVDREARARVIRAFEVVVPGLLQTPEYARHILTAHAELHGGRQDITEAVRSRMKRQQILFEPGRKIELLISESALRHPIAPREIMLGQIHRLIASIGMPDVRVGIVPLDVQLPYPLLHGWWIIDDVVLVETVTAELTIDDPDELAVHSRLIDMLWEVAAEGDKARDILAAAARA</sequence>
<dbReference type="RefSeq" id="WP_005166404.1">
    <property type="nucleotide sequence ID" value="NZ_ANMG01000085.1"/>
</dbReference>
<feature type="domain" description="DUF5753" evidence="1">
    <location>
        <begin position="103"/>
        <end position="272"/>
    </location>
</feature>
<dbReference type="OrthoDB" id="4966777at2"/>
<keyword evidence="2" id="KW-0238">DNA-binding</keyword>
<dbReference type="Proteomes" id="UP000188551">
    <property type="component" value="Unassembled WGS sequence"/>
</dbReference>
<dbReference type="SUPFAM" id="SSF47413">
    <property type="entry name" value="lambda repressor-like DNA-binding domains"/>
    <property type="match status" value="1"/>
</dbReference>
<dbReference type="Gene3D" id="1.10.260.40">
    <property type="entry name" value="lambda repressor-like DNA-binding domains"/>
    <property type="match status" value="1"/>
</dbReference>
<keyword evidence="5" id="KW-1185">Reference proteome</keyword>
<dbReference type="InterPro" id="IPR010982">
    <property type="entry name" value="Lambda_DNA-bd_dom_sf"/>
</dbReference>
<name>M2QA70_9PSEU</name>
<accession>M2QA70</accession>
<evidence type="ECO:0000313" key="5">
    <source>
        <dbReference type="Proteomes" id="UP000188551"/>
    </source>
</evidence>
<dbReference type="Pfam" id="PF13560">
    <property type="entry name" value="HTH_31"/>
    <property type="match status" value="1"/>
</dbReference>
<evidence type="ECO:0000313" key="3">
    <source>
        <dbReference type="EMBL" id="OOC04299.1"/>
    </source>
</evidence>